<evidence type="ECO:0000256" key="4">
    <source>
        <dbReference type="ARBA" id="ARBA00022984"/>
    </source>
</evidence>
<dbReference type="Proteomes" id="UP001595956">
    <property type="component" value="Unassembled WGS sequence"/>
</dbReference>
<dbReference type="InterPro" id="IPR050979">
    <property type="entry name" value="LD-transpeptidase"/>
</dbReference>
<keyword evidence="11" id="KW-1185">Reference proteome</keyword>
<comment type="pathway">
    <text evidence="1 7">Cell wall biogenesis; peptidoglycan biosynthesis.</text>
</comment>
<gene>
    <name evidence="10" type="ORF">ACFPKY_08370</name>
</gene>
<sequence length="398" mass="42996">MSDRRLRLCSIALLATASLALTACQAKDSLPGGEADEPSASTSETPLAPLKLVSSVRKGASGVPVDREVSVSATGGTIESVAVTSSLGELAGELSTDGASWTATDRLEPGTTYRMRTVAARADGERVTRTASFTTQDLTLDEQTYPSVAPLADETVGVGMPVIVTFDLPVEDKAAFEKNMHVTSTPQQEGSWHWLSSTEAHWRPKTFWKPDTDVHVDIDVNSVDAGNGIYGQENRELDFHVGDAHIYKVDMKTHQMKVFSNGKLLRTIPITTGEQPAFTTRTGTKVIIEKFDSKTMNSETVGITGADAYNIDNVQWAMRLTYSGEFIHAAPWSVGSQGYANVSHGCTGMSTENAGWLYAMSRRGDVVQYTGSDKPMTLDNGYGDWNASYAKYRQGSAL</sequence>
<keyword evidence="8" id="KW-0732">Signal</keyword>
<keyword evidence="6 7" id="KW-0961">Cell wall biogenesis/degradation</keyword>
<dbReference type="SUPFAM" id="SSF141523">
    <property type="entry name" value="L,D-transpeptidase catalytic domain-like"/>
    <property type="match status" value="1"/>
</dbReference>
<feature type="signal peptide" evidence="8">
    <location>
        <begin position="1"/>
        <end position="26"/>
    </location>
</feature>
<proteinExistence type="predicted"/>
<dbReference type="EMBL" id="JBHSMD010000002">
    <property type="protein sequence ID" value="MFC5493112.1"/>
    <property type="molecule type" value="Genomic_DNA"/>
</dbReference>
<feature type="active site" description="Proton donor/acceptor" evidence="7">
    <location>
        <position position="328"/>
    </location>
</feature>
<dbReference type="Pfam" id="PF17964">
    <property type="entry name" value="Big_10"/>
    <property type="match status" value="1"/>
</dbReference>
<dbReference type="PROSITE" id="PS52029">
    <property type="entry name" value="LD_TPASE"/>
    <property type="match status" value="1"/>
</dbReference>
<evidence type="ECO:0000256" key="3">
    <source>
        <dbReference type="ARBA" id="ARBA00022960"/>
    </source>
</evidence>
<organism evidence="10 11">
    <name type="scientific">Nocardioides caricicola</name>
    <dbReference type="NCBI Taxonomy" id="634770"/>
    <lineage>
        <taxon>Bacteria</taxon>
        <taxon>Bacillati</taxon>
        <taxon>Actinomycetota</taxon>
        <taxon>Actinomycetes</taxon>
        <taxon>Propionibacteriales</taxon>
        <taxon>Nocardioidaceae</taxon>
        <taxon>Nocardioides</taxon>
    </lineage>
</organism>
<evidence type="ECO:0000256" key="5">
    <source>
        <dbReference type="ARBA" id="ARBA00023315"/>
    </source>
</evidence>
<dbReference type="PANTHER" id="PTHR30582">
    <property type="entry name" value="L,D-TRANSPEPTIDASE"/>
    <property type="match status" value="1"/>
</dbReference>
<evidence type="ECO:0000256" key="8">
    <source>
        <dbReference type="SAM" id="SignalP"/>
    </source>
</evidence>
<feature type="active site" description="Nucleophile" evidence="7">
    <location>
        <position position="346"/>
    </location>
</feature>
<evidence type="ECO:0000313" key="11">
    <source>
        <dbReference type="Proteomes" id="UP001595956"/>
    </source>
</evidence>
<dbReference type="Gene3D" id="2.60.40.3780">
    <property type="match status" value="1"/>
</dbReference>
<dbReference type="Gene3D" id="2.40.440.10">
    <property type="entry name" value="L,D-transpeptidase catalytic domain-like"/>
    <property type="match status" value="1"/>
</dbReference>
<feature type="domain" description="L,D-TPase catalytic" evidence="9">
    <location>
        <begin position="245"/>
        <end position="370"/>
    </location>
</feature>
<dbReference type="RefSeq" id="WP_345171907.1">
    <property type="nucleotide sequence ID" value="NZ_BAABFQ010000003.1"/>
</dbReference>
<evidence type="ECO:0000256" key="2">
    <source>
        <dbReference type="ARBA" id="ARBA00022679"/>
    </source>
</evidence>
<comment type="caution">
    <text evidence="10">The sequence shown here is derived from an EMBL/GenBank/DDBJ whole genome shotgun (WGS) entry which is preliminary data.</text>
</comment>
<dbReference type="InterPro" id="IPR038063">
    <property type="entry name" value="Transpep_catalytic_dom"/>
</dbReference>
<keyword evidence="3 7" id="KW-0133">Cell shape</keyword>
<accession>A0ABW0N2J9</accession>
<keyword evidence="5" id="KW-0012">Acyltransferase</keyword>
<dbReference type="InterPro" id="IPR041280">
    <property type="entry name" value="Big_10"/>
</dbReference>
<dbReference type="PROSITE" id="PS51257">
    <property type="entry name" value="PROKAR_LIPOPROTEIN"/>
    <property type="match status" value="1"/>
</dbReference>
<keyword evidence="4 7" id="KW-0573">Peptidoglycan synthesis</keyword>
<evidence type="ECO:0000313" key="10">
    <source>
        <dbReference type="EMBL" id="MFC5493112.1"/>
    </source>
</evidence>
<keyword evidence="2" id="KW-0808">Transferase</keyword>
<dbReference type="InterPro" id="IPR005490">
    <property type="entry name" value="LD_TPept_cat_dom"/>
</dbReference>
<dbReference type="CDD" id="cd13432">
    <property type="entry name" value="LDT_IgD_like_2"/>
    <property type="match status" value="1"/>
</dbReference>
<evidence type="ECO:0000256" key="1">
    <source>
        <dbReference type="ARBA" id="ARBA00004752"/>
    </source>
</evidence>
<dbReference type="PANTHER" id="PTHR30582:SF2">
    <property type="entry name" value="L,D-TRANSPEPTIDASE YCIB-RELATED"/>
    <property type="match status" value="1"/>
</dbReference>
<protein>
    <submittedName>
        <fullName evidence="10">Ig-like domain-containing protein</fullName>
    </submittedName>
</protein>
<evidence type="ECO:0000256" key="6">
    <source>
        <dbReference type="ARBA" id="ARBA00023316"/>
    </source>
</evidence>
<dbReference type="Pfam" id="PF03734">
    <property type="entry name" value="YkuD"/>
    <property type="match status" value="1"/>
</dbReference>
<dbReference type="CDD" id="cd16913">
    <property type="entry name" value="YkuD_like"/>
    <property type="match status" value="1"/>
</dbReference>
<evidence type="ECO:0000256" key="7">
    <source>
        <dbReference type="PROSITE-ProRule" id="PRU01373"/>
    </source>
</evidence>
<name>A0ABW0N2J9_9ACTN</name>
<evidence type="ECO:0000259" key="9">
    <source>
        <dbReference type="PROSITE" id="PS52029"/>
    </source>
</evidence>
<feature type="chain" id="PRO_5046950288" evidence="8">
    <location>
        <begin position="27"/>
        <end position="398"/>
    </location>
</feature>
<dbReference type="Gene3D" id="2.60.40.3710">
    <property type="match status" value="1"/>
</dbReference>
<reference evidence="11" key="1">
    <citation type="journal article" date="2019" name="Int. J. Syst. Evol. Microbiol.">
        <title>The Global Catalogue of Microorganisms (GCM) 10K type strain sequencing project: providing services to taxonomists for standard genome sequencing and annotation.</title>
        <authorList>
            <consortium name="The Broad Institute Genomics Platform"/>
            <consortium name="The Broad Institute Genome Sequencing Center for Infectious Disease"/>
            <person name="Wu L."/>
            <person name="Ma J."/>
        </authorList>
    </citation>
    <scope>NUCLEOTIDE SEQUENCE [LARGE SCALE GENOMIC DNA]</scope>
    <source>
        <strain evidence="11">KACC 13778</strain>
    </source>
</reference>